<evidence type="ECO:0000313" key="1">
    <source>
        <dbReference type="EMBL" id="CAD8149601.1"/>
    </source>
</evidence>
<organism evidence="1 2">
    <name type="scientific">Paramecium octaurelia</name>
    <dbReference type="NCBI Taxonomy" id="43137"/>
    <lineage>
        <taxon>Eukaryota</taxon>
        <taxon>Sar</taxon>
        <taxon>Alveolata</taxon>
        <taxon>Ciliophora</taxon>
        <taxon>Intramacronucleata</taxon>
        <taxon>Oligohymenophorea</taxon>
        <taxon>Peniculida</taxon>
        <taxon>Parameciidae</taxon>
        <taxon>Paramecium</taxon>
    </lineage>
</organism>
<comment type="caution">
    <text evidence="1">The sequence shown here is derived from an EMBL/GenBank/DDBJ whole genome shotgun (WGS) entry which is preliminary data.</text>
</comment>
<protein>
    <submittedName>
        <fullName evidence="1">Uncharacterized protein</fullName>
    </submittedName>
</protein>
<keyword evidence="2" id="KW-1185">Reference proteome</keyword>
<dbReference type="EMBL" id="CAJJDP010000022">
    <property type="protein sequence ID" value="CAD8149601.1"/>
    <property type="molecule type" value="Genomic_DNA"/>
</dbReference>
<proteinExistence type="predicted"/>
<dbReference type="AlphaFoldDB" id="A0A8S1T6V1"/>
<accession>A0A8S1T6V1</accession>
<gene>
    <name evidence="1" type="ORF">POCTA_138.1.T0220312</name>
</gene>
<dbReference type="OrthoDB" id="298004at2759"/>
<sequence>MYGNQVKALKKSIEQFKQFKDMSHAQARQQQQFPVIYSQLMESLKMQQFTEKKLVNLSEKIEKKVLYYLSTAEQEQVYRLFSLIYSNNLDQLNTKQLGIIIKYQEQLNNIIEKALQNPLNQEDLFELLQSINYRNCWSQVHQDHINQIKKSIDQINSQENELDFHLFNQILIASESINLDNFIRKTLKSHKIHNILKKQVPVQITHLNIIIKTVGDQYISSTLWKLYQEEVLRLELAYLSQQQFVYDHLKRYYLLTSDTANDLTHQYLNKERQSIIYINLILEEIQRSLENLNDLKIETLLTNCSLDDFATLNRQIIRINIDSSNDSFIYHYLSLIKEELIYFKEETTQTQTEKLNQFIRLLASIDGFKQLKLQKKQNNPIDEIYQIIEEQVFSFICKNQYELDLDGTQDPFAIDLLKTQKQKSGKWKEEDDQVTIIIADIDSANLHLIYQIGDYFNRNQQGRMYFHYCIVKQLAANFQKLDFSKQCDLLYYLAKIDKIFMIESYQYVIDYNQLQQLSLEELTKCAIQLLFYNQISFNIDKAITNQLVDVLHQNLHKIEDLEKQYQIAFYQAYELMRIEFPSIQVQELPDRYKQIFEEYWLYLQKETEVIVSDTKKYLDKEEYHYTYMKQVLIWKFLYVFEQDRAIVICLSDRFYLGRTNLNLIEIGILKRVLRLHDYKLRILDKHEYEKFDTRHEKNDYIYEKLKYLSREPKKPKKPYFNI</sequence>
<reference evidence="1" key="1">
    <citation type="submission" date="2021-01" db="EMBL/GenBank/DDBJ databases">
        <authorList>
            <consortium name="Genoscope - CEA"/>
            <person name="William W."/>
        </authorList>
    </citation>
    <scope>NUCLEOTIDE SEQUENCE</scope>
</reference>
<evidence type="ECO:0000313" key="2">
    <source>
        <dbReference type="Proteomes" id="UP000683925"/>
    </source>
</evidence>
<dbReference type="OMA" id="QSIIYIN"/>
<dbReference type="Proteomes" id="UP000683925">
    <property type="component" value="Unassembled WGS sequence"/>
</dbReference>
<name>A0A8S1T6V1_PAROT</name>